<comment type="caution">
    <text evidence="1">The sequence shown here is derived from an EMBL/GenBank/DDBJ whole genome shotgun (WGS) entry which is preliminary data.</text>
</comment>
<protein>
    <submittedName>
        <fullName evidence="1">3-methyladenine DNA glycosylase AlkC</fullName>
    </submittedName>
</protein>
<organism evidence="1 2">
    <name type="scientific">Pigmentiphaga litoralis</name>
    <dbReference type="NCBI Taxonomy" id="516702"/>
    <lineage>
        <taxon>Bacteria</taxon>
        <taxon>Pseudomonadati</taxon>
        <taxon>Pseudomonadota</taxon>
        <taxon>Betaproteobacteria</taxon>
        <taxon>Burkholderiales</taxon>
        <taxon>Alcaligenaceae</taxon>
        <taxon>Pigmentiphaga</taxon>
    </lineage>
</organism>
<proteinExistence type="predicted"/>
<evidence type="ECO:0000313" key="1">
    <source>
        <dbReference type="EMBL" id="NYE81438.1"/>
    </source>
</evidence>
<dbReference type="RefSeq" id="WP_179583464.1">
    <property type="nucleotide sequence ID" value="NZ_JACBYR010000001.1"/>
</dbReference>
<dbReference type="Gene3D" id="1.25.40.290">
    <property type="entry name" value="ARM repeat domains"/>
    <property type="match status" value="1"/>
</dbReference>
<gene>
    <name evidence="1" type="ORF">FHW18_000709</name>
</gene>
<dbReference type="EMBL" id="JACBYR010000001">
    <property type="protein sequence ID" value="NYE81438.1"/>
    <property type="molecule type" value="Genomic_DNA"/>
</dbReference>
<dbReference type="Pfam" id="PF08713">
    <property type="entry name" value="DNA_alkylation"/>
    <property type="match status" value="1"/>
</dbReference>
<sequence>MSDAPAPALKAMFDQARLEHIAAQVKAVYPRFDTARFLALATTDLDALSLMERLRQTTTSLHTTLPQDFLSALKILKAVAPRIDHAFVSMILPDYVACHGLDHFDASMEALRFFTPFGSSEFGIRPFLRADPQRALAIMETWAHDANAHVRRLASEGCRPRLPWSFRLDAIVNDPELAAPILDTLRADDSLYVRKSVANHLNDVTKLHPTWVLDRIESWPLDDARTAWIARHALRTLIKQGDRRALAVIGAGDAPEVVVHDFSLTPSTIAVGGTVVMDFTLTSQVDRPQTLVIDYRVHYVKKSGVASGKVFKLKSLSLPAHGSIRITRKQAFRNLSTRTHQPGRHELELLVNGESLAREGFELTEK</sequence>
<dbReference type="InterPro" id="IPR014825">
    <property type="entry name" value="DNA_alkylation"/>
</dbReference>
<accession>A0A7Y9IR32</accession>
<name>A0A7Y9IR32_9BURK</name>
<dbReference type="InterPro" id="IPR016024">
    <property type="entry name" value="ARM-type_fold"/>
</dbReference>
<dbReference type="SUPFAM" id="SSF48371">
    <property type="entry name" value="ARM repeat"/>
    <property type="match status" value="1"/>
</dbReference>
<reference evidence="1 2" key="1">
    <citation type="submission" date="2020-07" db="EMBL/GenBank/DDBJ databases">
        <title>Genomic Encyclopedia of Type Strains, Phase IV (KMG-V): Genome sequencing to study the core and pangenomes of soil and plant-associated prokaryotes.</title>
        <authorList>
            <person name="Whitman W."/>
        </authorList>
    </citation>
    <scope>NUCLEOTIDE SEQUENCE [LARGE SCALE GENOMIC DNA]</scope>
    <source>
        <strain evidence="1 2">SAS40</strain>
    </source>
</reference>
<dbReference type="Proteomes" id="UP000542125">
    <property type="component" value="Unassembled WGS sequence"/>
</dbReference>
<evidence type="ECO:0000313" key="2">
    <source>
        <dbReference type="Proteomes" id="UP000542125"/>
    </source>
</evidence>
<dbReference type="AlphaFoldDB" id="A0A7Y9IR32"/>
<keyword evidence="2" id="KW-1185">Reference proteome</keyword>